<dbReference type="AlphaFoldDB" id="A0A644XIR1"/>
<dbReference type="EMBL" id="VSSQ01002531">
    <property type="protein sequence ID" value="MPM15979.1"/>
    <property type="molecule type" value="Genomic_DNA"/>
</dbReference>
<proteinExistence type="predicted"/>
<dbReference type="EC" id="3.1.3.89" evidence="1"/>
<sequence>MYHFFAYISRMRYIARWGLMRNTIPENIQEHSHMVAVLAHALAVIRRDVIGCEVNPDSVATAALFHDAPEILTGDLPTPIKYYNPEISSAYHAVEAVSAAKLLSLLPDSLRPAYEPLLTEEDPEIHALVKAADKLAAYIKCLEELKAGNTEFRQASQQIKATLESSPLPEVAYFMQHFMPGFELSLDELNEAH</sequence>
<dbReference type="SUPFAM" id="SSF109604">
    <property type="entry name" value="HD-domain/PDEase-like"/>
    <property type="match status" value="1"/>
</dbReference>
<accession>A0A644XIR1</accession>
<name>A0A644XIR1_9ZZZZ</name>
<protein>
    <submittedName>
        <fullName evidence="1">5'-deoxynucleotidase YfbR</fullName>
        <ecNumber evidence="1">3.1.3.89</ecNumber>
    </submittedName>
</protein>
<comment type="caution">
    <text evidence="1">The sequence shown here is derived from an EMBL/GenBank/DDBJ whole genome shotgun (WGS) entry which is preliminary data.</text>
</comment>
<dbReference type="Gene3D" id="1.10.3210.10">
    <property type="entry name" value="Hypothetical protein af1432"/>
    <property type="match status" value="1"/>
</dbReference>
<dbReference type="GO" id="GO:0002953">
    <property type="term" value="F:5'-deoxynucleotidase activity"/>
    <property type="evidence" value="ECO:0007669"/>
    <property type="project" value="UniProtKB-EC"/>
</dbReference>
<dbReference type="NCBIfam" id="NF003009">
    <property type="entry name" value="PRK03826.1"/>
    <property type="match status" value="1"/>
</dbReference>
<keyword evidence="1" id="KW-0378">Hydrolase</keyword>
<dbReference type="Pfam" id="PF12917">
    <property type="entry name" value="YfbR-like"/>
    <property type="match status" value="1"/>
</dbReference>
<reference evidence="1" key="1">
    <citation type="submission" date="2019-08" db="EMBL/GenBank/DDBJ databases">
        <authorList>
            <person name="Kucharzyk K."/>
            <person name="Murdoch R.W."/>
            <person name="Higgins S."/>
            <person name="Loffler F."/>
        </authorList>
    </citation>
    <scope>NUCLEOTIDE SEQUENCE</scope>
</reference>
<gene>
    <name evidence="1" type="primary">yfbR_2</name>
    <name evidence="1" type="ORF">SDC9_62353</name>
</gene>
<organism evidence="1">
    <name type="scientific">bioreactor metagenome</name>
    <dbReference type="NCBI Taxonomy" id="1076179"/>
    <lineage>
        <taxon>unclassified sequences</taxon>
        <taxon>metagenomes</taxon>
        <taxon>ecological metagenomes</taxon>
    </lineage>
</organism>
<evidence type="ECO:0000313" key="1">
    <source>
        <dbReference type="EMBL" id="MPM15979.1"/>
    </source>
</evidence>